<dbReference type="eggNOG" id="COG0580">
    <property type="taxonomic scope" value="Bacteria"/>
</dbReference>
<proteinExistence type="inferred from homology"/>
<keyword evidence="6 9" id="KW-1133">Transmembrane helix</keyword>
<evidence type="ECO:0000256" key="2">
    <source>
        <dbReference type="ARBA" id="ARBA00006175"/>
    </source>
</evidence>
<evidence type="ECO:0000256" key="9">
    <source>
        <dbReference type="SAM" id="Phobius"/>
    </source>
</evidence>
<evidence type="ECO:0008006" key="12">
    <source>
        <dbReference type="Google" id="ProtNLM"/>
    </source>
</evidence>
<evidence type="ECO:0000256" key="8">
    <source>
        <dbReference type="RuleBase" id="RU000477"/>
    </source>
</evidence>
<dbReference type="PROSITE" id="PS00221">
    <property type="entry name" value="MIP"/>
    <property type="match status" value="1"/>
</dbReference>
<protein>
    <recommendedName>
        <fullName evidence="12">Aquaporin</fullName>
    </recommendedName>
</protein>
<evidence type="ECO:0000256" key="3">
    <source>
        <dbReference type="ARBA" id="ARBA00022448"/>
    </source>
</evidence>
<reference evidence="10 11" key="1">
    <citation type="journal article" date="2012" name="FEBS Lett.">
        <title>Anammox organism KSU-1 expresses a NirK-type copper-containing nitrite reductase instead of a NirS-type with cytochrome cd1.</title>
        <authorList>
            <person name="Hira D."/>
            <person name="Toh H."/>
            <person name="Migita C.T."/>
            <person name="Okubo H."/>
            <person name="Nishiyama T."/>
            <person name="Hattori M."/>
            <person name="Furukawa K."/>
            <person name="Fujii T."/>
        </authorList>
    </citation>
    <scope>NUCLEOTIDE SEQUENCE [LARGE SCALE GENOMIC DNA]</scope>
</reference>
<dbReference type="Proteomes" id="UP000002985">
    <property type="component" value="Unassembled WGS sequence"/>
</dbReference>
<dbReference type="Pfam" id="PF00230">
    <property type="entry name" value="MIP"/>
    <property type="match status" value="1"/>
</dbReference>
<evidence type="ECO:0000256" key="1">
    <source>
        <dbReference type="ARBA" id="ARBA00004651"/>
    </source>
</evidence>
<feature type="transmembrane region" description="Helical" evidence="9">
    <location>
        <begin position="128"/>
        <end position="147"/>
    </location>
</feature>
<evidence type="ECO:0000313" key="11">
    <source>
        <dbReference type="Proteomes" id="UP000002985"/>
    </source>
</evidence>
<comment type="subcellular location">
    <subcellularLocation>
        <location evidence="1">Cell membrane</location>
        <topology evidence="1">Multi-pass membrane protein</topology>
    </subcellularLocation>
</comment>
<feature type="transmembrane region" description="Helical" evidence="9">
    <location>
        <begin position="37"/>
        <end position="58"/>
    </location>
</feature>
<dbReference type="AlphaFoldDB" id="I3IM37"/>
<keyword evidence="5 8" id="KW-0812">Transmembrane</keyword>
<evidence type="ECO:0000256" key="5">
    <source>
        <dbReference type="ARBA" id="ARBA00022692"/>
    </source>
</evidence>
<evidence type="ECO:0000256" key="6">
    <source>
        <dbReference type="ARBA" id="ARBA00022989"/>
    </source>
</evidence>
<dbReference type="InterPro" id="IPR000425">
    <property type="entry name" value="MIP"/>
</dbReference>
<comment type="similarity">
    <text evidence="2 8">Belongs to the MIP/aquaporin (TC 1.A.8) family.</text>
</comment>
<dbReference type="GO" id="GO:0005886">
    <property type="term" value="C:plasma membrane"/>
    <property type="evidence" value="ECO:0007669"/>
    <property type="project" value="UniProtKB-SubCell"/>
</dbReference>
<evidence type="ECO:0000313" key="10">
    <source>
        <dbReference type="EMBL" id="GAB62782.1"/>
    </source>
</evidence>
<dbReference type="GO" id="GO:0015250">
    <property type="term" value="F:water channel activity"/>
    <property type="evidence" value="ECO:0007669"/>
    <property type="project" value="TreeGrafter"/>
</dbReference>
<dbReference type="Gene3D" id="1.20.1080.10">
    <property type="entry name" value="Glycerol uptake facilitator protein"/>
    <property type="match status" value="1"/>
</dbReference>
<gene>
    <name evidence="10" type="ORF">KSU1_C1186</name>
</gene>
<comment type="caution">
    <text evidence="10">The sequence shown here is derived from an EMBL/GenBank/DDBJ whole genome shotgun (WGS) entry which is preliminary data.</text>
</comment>
<dbReference type="InterPro" id="IPR023271">
    <property type="entry name" value="Aquaporin-like"/>
</dbReference>
<dbReference type="SUPFAM" id="SSF81338">
    <property type="entry name" value="Aquaporin-like"/>
    <property type="match status" value="1"/>
</dbReference>
<dbReference type="EMBL" id="BAFH01000003">
    <property type="protein sequence ID" value="GAB62782.1"/>
    <property type="molecule type" value="Genomic_DNA"/>
</dbReference>
<evidence type="ECO:0000256" key="4">
    <source>
        <dbReference type="ARBA" id="ARBA00022475"/>
    </source>
</evidence>
<sequence length="229" mass="23992">MNAYKKYIAELVGTFALVFIAAGSVCADFYLRQAGGQGLGLLGISIAFGVVVTAVIYATSYVSGSHVNPAVTISFWITKRMDPNTAIMYIISQIAGATLAGLALKTLFPDAVKTVYLGTCMLAPGVSIARGILMEFIISFLLIFTIYGTLVDKRASAGFAGVAIGLVILFGAMIGGIISGGAMNPARVFGPAIASGQFTHHYVWWIGPILGGIVAGFVYDKLFADSKKS</sequence>
<feature type="transmembrane region" description="Helical" evidence="9">
    <location>
        <begin position="159"/>
        <end position="182"/>
    </location>
</feature>
<dbReference type="OrthoDB" id="9807293at2"/>
<accession>I3IM37</accession>
<dbReference type="PRINTS" id="PR00783">
    <property type="entry name" value="MINTRINSICP"/>
</dbReference>
<keyword evidence="11" id="KW-1185">Reference proteome</keyword>
<organism evidence="10 11">
    <name type="scientific">Candidatus Jettenia caeni</name>
    <dbReference type="NCBI Taxonomy" id="247490"/>
    <lineage>
        <taxon>Bacteria</taxon>
        <taxon>Pseudomonadati</taxon>
        <taxon>Planctomycetota</taxon>
        <taxon>Candidatus Brocadiia</taxon>
        <taxon>Candidatus Brocadiales</taxon>
        <taxon>Candidatus Brocadiaceae</taxon>
        <taxon>Candidatus Jettenia</taxon>
    </lineage>
</organism>
<dbReference type="STRING" id="247490.KSU1_C1186"/>
<feature type="transmembrane region" description="Helical" evidence="9">
    <location>
        <begin position="86"/>
        <end position="108"/>
    </location>
</feature>
<feature type="transmembrane region" description="Helical" evidence="9">
    <location>
        <begin position="202"/>
        <end position="219"/>
    </location>
</feature>
<dbReference type="InterPro" id="IPR022357">
    <property type="entry name" value="MIP_CS"/>
</dbReference>
<dbReference type="PANTHER" id="PTHR19139">
    <property type="entry name" value="AQUAPORIN TRANSPORTER"/>
    <property type="match status" value="1"/>
</dbReference>
<keyword evidence="3 8" id="KW-0813">Transport</keyword>
<keyword evidence="4" id="KW-1003">Cell membrane</keyword>
<dbReference type="PANTHER" id="PTHR19139:SF199">
    <property type="entry name" value="MIP17260P"/>
    <property type="match status" value="1"/>
</dbReference>
<name>I3IM37_9BACT</name>
<dbReference type="InterPro" id="IPR034294">
    <property type="entry name" value="Aquaporin_transptr"/>
</dbReference>
<evidence type="ECO:0000256" key="7">
    <source>
        <dbReference type="ARBA" id="ARBA00023136"/>
    </source>
</evidence>
<keyword evidence="7 9" id="KW-0472">Membrane</keyword>